<proteinExistence type="predicted"/>
<keyword evidence="9" id="KW-0418">Kinase</keyword>
<evidence type="ECO:0000313" key="16">
    <source>
        <dbReference type="Proteomes" id="UP000831327"/>
    </source>
</evidence>
<keyword evidence="8" id="KW-0547">Nucleotide-binding</keyword>
<evidence type="ECO:0000256" key="12">
    <source>
        <dbReference type="ARBA" id="ARBA00023170"/>
    </source>
</evidence>
<feature type="domain" description="PAC" evidence="14">
    <location>
        <begin position="450"/>
        <end position="502"/>
    </location>
</feature>
<evidence type="ECO:0000256" key="10">
    <source>
        <dbReference type="ARBA" id="ARBA00022840"/>
    </source>
</evidence>
<evidence type="ECO:0000256" key="7">
    <source>
        <dbReference type="ARBA" id="ARBA00022737"/>
    </source>
</evidence>
<keyword evidence="3" id="KW-0600">Photoreceptor protein</keyword>
<feature type="domain" description="PAC" evidence="14">
    <location>
        <begin position="577"/>
        <end position="632"/>
    </location>
</feature>
<evidence type="ECO:0000256" key="9">
    <source>
        <dbReference type="ARBA" id="ARBA00022777"/>
    </source>
</evidence>
<organism evidence="15 16">
    <name type="scientific">Roseomonas fluvialis</name>
    <dbReference type="NCBI Taxonomy" id="1750527"/>
    <lineage>
        <taxon>Bacteria</taxon>
        <taxon>Pseudomonadati</taxon>
        <taxon>Pseudomonadota</taxon>
        <taxon>Alphaproteobacteria</taxon>
        <taxon>Acetobacterales</taxon>
        <taxon>Roseomonadaceae</taxon>
        <taxon>Roseomonas</taxon>
    </lineage>
</organism>
<evidence type="ECO:0000256" key="2">
    <source>
        <dbReference type="ARBA" id="ARBA00012438"/>
    </source>
</evidence>
<dbReference type="PANTHER" id="PTHR41523">
    <property type="entry name" value="TWO-COMPONENT SYSTEM SENSOR PROTEIN"/>
    <property type="match status" value="1"/>
</dbReference>
<accession>A0ABM7Y946</accession>
<dbReference type="InterPro" id="IPR035965">
    <property type="entry name" value="PAS-like_dom_sf"/>
</dbReference>
<keyword evidence="4" id="KW-0597">Phosphoprotein</keyword>
<protein>
    <recommendedName>
        <fullName evidence="2">histidine kinase</fullName>
        <ecNumber evidence="2">2.7.13.3</ecNumber>
    </recommendedName>
</protein>
<name>A0ABM7Y946_9PROT</name>
<dbReference type="Pfam" id="PF08447">
    <property type="entry name" value="PAS_3"/>
    <property type="match status" value="1"/>
</dbReference>
<sequence length="822" mass="89554">MPSPAPDEALRSSGSDSVEPPVRDNLIRAARSRLNRASRDQPRGHGFISLLPALTVAVPAFVLALAGQLTWTATVSEATEEVARMAESAAETADRALSGYAVAAARVSDRLAELAAEAPTAFEHRAHALLAELVQEFDPPVIAFALDAAGVPVAASHLFPVPTGQSLSDRDFFQALSGANPPAVHISRMFVGRFDGRLFFAVSRGRWSRPDTQGRGRFDGLVTISVDPNTIGAGLRRLLPHNTDRIALLRDDGVPIASSVIHAEPLQVDSGARAVSALAAAGATSDRHWAGQDGNGEARLEAARRLNGFPVYAVATRPLTAVRAEWRSAFGPYLAFGVPAIAALLALSLRVRSDQLRLVTANATLLRDVERSEDRLERAKRYAMVGTFEVDLTTGRSLRSPEYMAVNGLAPSAARETHADWMRRLHPDDRAAAEARLLNAVADDSRITEYEQTYRIVTPSGEVRWISARGEIERDARGRALVMRGIHVDVTSLRSTEAQLAETDARLVLAQDAVGIGTWEWLPTQGRLYLAQRALQLIRYKSSDTAPPWRDVMRCVLPQDRRLLWRGLREVLAAGTMRVELRIRASAEPGAPTPWIIIRARAVDLGDGKGRRILGVAYDITERKQDEIRAALLAQEVEHRARNAMTLVSGLVRMTTAPTHEEFVATLEGRIRSLSQTITLLGRSRWAGAAIGELVREELAAHLSSAADRRDIRIDGPEVMLDVDATQHVSMAVHELATNSAKYGALSVPDGSIEVTWRMEGATVAMTWKERGGPRVAAAPEHEGFGTFLIRSTIENQLGGTLEMAWEPDGLRCSMRFLPTAR</sequence>
<dbReference type="Proteomes" id="UP000831327">
    <property type="component" value="Chromosome"/>
</dbReference>
<evidence type="ECO:0000256" key="3">
    <source>
        <dbReference type="ARBA" id="ARBA00022543"/>
    </source>
</evidence>
<dbReference type="InterPro" id="IPR036890">
    <property type="entry name" value="HATPase_C_sf"/>
</dbReference>
<keyword evidence="7" id="KW-0677">Repeat</keyword>
<evidence type="ECO:0000256" key="4">
    <source>
        <dbReference type="ARBA" id="ARBA00022553"/>
    </source>
</evidence>
<evidence type="ECO:0000256" key="8">
    <source>
        <dbReference type="ARBA" id="ARBA00022741"/>
    </source>
</evidence>
<dbReference type="InterPro" id="IPR011102">
    <property type="entry name" value="Sig_transdc_His_kinase_HWE"/>
</dbReference>
<reference evidence="15 16" key="1">
    <citation type="journal article" date="2016" name="Microbes Environ.">
        <title>Phylogenetically diverse aerobic anoxygenic phototrophic bacteria isolated from epilithic biofilms in Tama river, Japan.</title>
        <authorList>
            <person name="Hirose S."/>
            <person name="Matsuura K."/>
            <person name="Haruta S."/>
        </authorList>
    </citation>
    <scope>NUCLEOTIDE SEQUENCE [LARGE SCALE GENOMIC DNA]</scope>
    <source>
        <strain evidence="15 16">S08</strain>
    </source>
</reference>
<dbReference type="SMART" id="SM00911">
    <property type="entry name" value="HWE_HK"/>
    <property type="match status" value="1"/>
</dbReference>
<keyword evidence="6" id="KW-0808">Transferase</keyword>
<dbReference type="SMART" id="SM00086">
    <property type="entry name" value="PAC"/>
    <property type="match status" value="2"/>
</dbReference>
<dbReference type="EC" id="2.7.13.3" evidence="2"/>
<dbReference type="Gene3D" id="2.10.70.100">
    <property type="match status" value="1"/>
</dbReference>
<gene>
    <name evidence="15" type="ORF">Rmf_44040</name>
</gene>
<dbReference type="SUPFAM" id="SSF55785">
    <property type="entry name" value="PYP-like sensor domain (PAS domain)"/>
    <property type="match status" value="2"/>
</dbReference>
<dbReference type="Gene3D" id="3.30.565.10">
    <property type="entry name" value="Histidine kinase-like ATPase, C-terminal domain"/>
    <property type="match status" value="1"/>
</dbReference>
<keyword evidence="11" id="KW-0157">Chromophore</keyword>
<dbReference type="InterPro" id="IPR000700">
    <property type="entry name" value="PAS-assoc_C"/>
</dbReference>
<evidence type="ECO:0000256" key="5">
    <source>
        <dbReference type="ARBA" id="ARBA00022606"/>
    </source>
</evidence>
<feature type="region of interest" description="Disordered" evidence="13">
    <location>
        <begin position="1"/>
        <end position="24"/>
    </location>
</feature>
<dbReference type="SUPFAM" id="SSF55874">
    <property type="entry name" value="ATPase domain of HSP90 chaperone/DNA topoisomerase II/histidine kinase"/>
    <property type="match status" value="1"/>
</dbReference>
<keyword evidence="5" id="KW-0716">Sensory transduction</keyword>
<evidence type="ECO:0000256" key="13">
    <source>
        <dbReference type="SAM" id="MobiDB-lite"/>
    </source>
</evidence>
<dbReference type="InterPro" id="IPR001610">
    <property type="entry name" value="PAC"/>
</dbReference>
<dbReference type="InterPro" id="IPR013655">
    <property type="entry name" value="PAS_fold_3"/>
</dbReference>
<dbReference type="CDD" id="cd12914">
    <property type="entry name" value="PDC1_DGC_like"/>
    <property type="match status" value="1"/>
</dbReference>
<evidence type="ECO:0000256" key="1">
    <source>
        <dbReference type="ARBA" id="ARBA00000085"/>
    </source>
</evidence>
<dbReference type="PROSITE" id="PS50113">
    <property type="entry name" value="PAC"/>
    <property type="match status" value="2"/>
</dbReference>
<dbReference type="RefSeq" id="WP_244408645.1">
    <property type="nucleotide sequence ID" value="NZ_AP025637.1"/>
</dbReference>
<dbReference type="PANTHER" id="PTHR41523:SF8">
    <property type="entry name" value="ETHYLENE RESPONSE SENSOR PROTEIN"/>
    <property type="match status" value="1"/>
</dbReference>
<dbReference type="Pfam" id="PF07536">
    <property type="entry name" value="HWE_HK"/>
    <property type="match status" value="1"/>
</dbReference>
<dbReference type="EMBL" id="AP025637">
    <property type="protein sequence ID" value="BDG74475.1"/>
    <property type="molecule type" value="Genomic_DNA"/>
</dbReference>
<evidence type="ECO:0000256" key="6">
    <source>
        <dbReference type="ARBA" id="ARBA00022679"/>
    </source>
</evidence>
<dbReference type="Gene3D" id="3.30.450.20">
    <property type="entry name" value="PAS domain"/>
    <property type="match status" value="3"/>
</dbReference>
<evidence type="ECO:0000256" key="11">
    <source>
        <dbReference type="ARBA" id="ARBA00022991"/>
    </source>
</evidence>
<evidence type="ECO:0000313" key="15">
    <source>
        <dbReference type="EMBL" id="BDG74475.1"/>
    </source>
</evidence>
<evidence type="ECO:0000259" key="14">
    <source>
        <dbReference type="PROSITE" id="PS50113"/>
    </source>
</evidence>
<keyword evidence="16" id="KW-1185">Reference proteome</keyword>
<keyword evidence="10" id="KW-0067">ATP-binding</keyword>
<keyword evidence="12" id="KW-0675">Receptor</keyword>
<comment type="catalytic activity">
    <reaction evidence="1">
        <text>ATP + protein L-histidine = ADP + protein N-phospho-L-histidine.</text>
        <dbReference type="EC" id="2.7.13.3"/>
    </reaction>
</comment>